<dbReference type="EMBL" id="RBAH01000017">
    <property type="protein sequence ID" value="RKN78959.1"/>
    <property type="molecule type" value="Genomic_DNA"/>
</dbReference>
<sequence>MNDYTNDPKLLQYIKEHTKVSEANIRLVLGHEQAYVSRMQKNAKHDVEIDSDELVDYVLSRPDVKLSELDVDTILDLEMKYLLDNGLADYDD</sequence>
<comment type="caution">
    <text evidence="1">The sequence shown here is derived from an EMBL/GenBank/DDBJ whole genome shotgun (WGS) entry which is preliminary data.</text>
</comment>
<accession>A0A3B0C3T9</accession>
<proteinExistence type="predicted"/>
<gene>
    <name evidence="1" type="ORF">D7M11_21535</name>
</gene>
<organism evidence="1 2">
    <name type="scientific">Paenibacillus ginsengarvi</name>
    <dbReference type="NCBI Taxonomy" id="400777"/>
    <lineage>
        <taxon>Bacteria</taxon>
        <taxon>Bacillati</taxon>
        <taxon>Bacillota</taxon>
        <taxon>Bacilli</taxon>
        <taxon>Bacillales</taxon>
        <taxon>Paenibacillaceae</taxon>
        <taxon>Paenibacillus</taxon>
    </lineage>
</organism>
<name>A0A3B0C3T9_9BACL</name>
<dbReference type="OrthoDB" id="2889099at2"/>
<evidence type="ECO:0000313" key="2">
    <source>
        <dbReference type="Proteomes" id="UP000282311"/>
    </source>
</evidence>
<dbReference type="AlphaFoldDB" id="A0A3B0C3T9"/>
<protein>
    <submittedName>
        <fullName evidence="1">Uncharacterized protein</fullName>
    </submittedName>
</protein>
<reference evidence="1 2" key="1">
    <citation type="journal article" date="2007" name="Int. J. Syst. Evol. Microbiol.">
        <title>Paenibacillus ginsengarvi sp. nov., isolated from soil from ginseng cultivation.</title>
        <authorList>
            <person name="Yoon M.H."/>
            <person name="Ten L.N."/>
            <person name="Im W.T."/>
        </authorList>
    </citation>
    <scope>NUCLEOTIDE SEQUENCE [LARGE SCALE GENOMIC DNA]</scope>
    <source>
        <strain evidence="1 2">KCTC 13059</strain>
    </source>
</reference>
<dbReference type="RefSeq" id="WP_120749329.1">
    <property type="nucleotide sequence ID" value="NZ_RBAH01000017.1"/>
</dbReference>
<keyword evidence="2" id="KW-1185">Reference proteome</keyword>
<evidence type="ECO:0000313" key="1">
    <source>
        <dbReference type="EMBL" id="RKN78959.1"/>
    </source>
</evidence>
<dbReference type="Proteomes" id="UP000282311">
    <property type="component" value="Unassembled WGS sequence"/>
</dbReference>